<evidence type="ECO:0000256" key="1">
    <source>
        <dbReference type="ARBA" id="ARBA00023015"/>
    </source>
</evidence>
<dbReference type="InterPro" id="IPR003441">
    <property type="entry name" value="NAC-dom"/>
</dbReference>
<dbReference type="GO" id="GO:0006355">
    <property type="term" value="P:regulation of DNA-templated transcription"/>
    <property type="evidence" value="ECO:0007669"/>
    <property type="project" value="InterPro"/>
</dbReference>
<accession>A0A5P1E534</accession>
<dbReference type="Proteomes" id="UP000243459">
    <property type="component" value="Chromosome 10"/>
</dbReference>
<keyword evidence="3" id="KW-0804">Transcription</keyword>
<gene>
    <name evidence="6" type="ORF">A4U43_C10F4490</name>
</gene>
<feature type="domain" description="NAC" evidence="5">
    <location>
        <begin position="7"/>
        <end position="164"/>
    </location>
</feature>
<evidence type="ECO:0000256" key="2">
    <source>
        <dbReference type="ARBA" id="ARBA00023125"/>
    </source>
</evidence>
<sequence>MEKLTRLPPGFRFRPTDEELVVQYLKRKATSSPLPAAIIPEIVLGNHDPWDLPGCFEGEKYFFNLQEARYRNGNRSNRATRSGYWKATGREQAILCSKRNVIVGMKKVLAFHQVRYPGGARTHWFMHEYRLVDHEIMASTHIKNPTKSPLFQDHNWVVCHIFVKKKASRINEDMSQYYDNLQARNNDVVFVEMNHMMGGDSGSQSPTSSCITDLSDEECSKVEEANSNLIASSP</sequence>
<reference evidence="7" key="1">
    <citation type="journal article" date="2017" name="Nat. Commun.">
        <title>The asparagus genome sheds light on the origin and evolution of a young Y chromosome.</title>
        <authorList>
            <person name="Harkess A."/>
            <person name="Zhou J."/>
            <person name="Xu C."/>
            <person name="Bowers J.E."/>
            <person name="Van der Hulst R."/>
            <person name="Ayyampalayam S."/>
            <person name="Mercati F."/>
            <person name="Riccardi P."/>
            <person name="McKain M.R."/>
            <person name="Kakrana A."/>
            <person name="Tang H."/>
            <person name="Ray J."/>
            <person name="Groenendijk J."/>
            <person name="Arikit S."/>
            <person name="Mathioni S.M."/>
            <person name="Nakano M."/>
            <person name="Shan H."/>
            <person name="Telgmann-Rauber A."/>
            <person name="Kanno A."/>
            <person name="Yue Z."/>
            <person name="Chen H."/>
            <person name="Li W."/>
            <person name="Chen Y."/>
            <person name="Xu X."/>
            <person name="Zhang Y."/>
            <person name="Luo S."/>
            <person name="Chen H."/>
            <person name="Gao J."/>
            <person name="Mao Z."/>
            <person name="Pires J.C."/>
            <person name="Luo M."/>
            <person name="Kudrna D."/>
            <person name="Wing R.A."/>
            <person name="Meyers B.C."/>
            <person name="Yi K."/>
            <person name="Kong H."/>
            <person name="Lavrijsen P."/>
            <person name="Sunseri F."/>
            <person name="Falavigna A."/>
            <person name="Ye Y."/>
            <person name="Leebens-Mack J.H."/>
            <person name="Chen G."/>
        </authorList>
    </citation>
    <scope>NUCLEOTIDE SEQUENCE [LARGE SCALE GENOMIC DNA]</scope>
    <source>
        <strain evidence="7">cv. DH0086</strain>
    </source>
</reference>
<dbReference type="PROSITE" id="PS51005">
    <property type="entry name" value="NAC"/>
    <property type="match status" value="1"/>
</dbReference>
<dbReference type="EMBL" id="CM007390">
    <property type="protein sequence ID" value="ONK56136.1"/>
    <property type="molecule type" value="Genomic_DNA"/>
</dbReference>
<evidence type="ECO:0000256" key="3">
    <source>
        <dbReference type="ARBA" id="ARBA00023163"/>
    </source>
</evidence>
<evidence type="ECO:0000256" key="4">
    <source>
        <dbReference type="ARBA" id="ARBA00023242"/>
    </source>
</evidence>
<evidence type="ECO:0000313" key="6">
    <source>
        <dbReference type="EMBL" id="ONK56136.1"/>
    </source>
</evidence>
<dbReference type="AlphaFoldDB" id="A0A5P1E534"/>
<keyword evidence="4" id="KW-0539">Nucleus</keyword>
<dbReference type="SUPFAM" id="SSF101941">
    <property type="entry name" value="NAC domain"/>
    <property type="match status" value="1"/>
</dbReference>
<dbReference type="PANTHER" id="PTHR31744">
    <property type="entry name" value="PROTEIN CUP-SHAPED COTYLEDON 2-RELATED"/>
    <property type="match status" value="1"/>
</dbReference>
<protein>
    <recommendedName>
        <fullName evidence="5">NAC domain-containing protein</fullName>
    </recommendedName>
</protein>
<evidence type="ECO:0000259" key="5">
    <source>
        <dbReference type="PROSITE" id="PS51005"/>
    </source>
</evidence>
<evidence type="ECO:0000313" key="7">
    <source>
        <dbReference type="Proteomes" id="UP000243459"/>
    </source>
</evidence>
<dbReference type="GO" id="GO:0003677">
    <property type="term" value="F:DNA binding"/>
    <property type="evidence" value="ECO:0007669"/>
    <property type="project" value="UniProtKB-KW"/>
</dbReference>
<name>A0A5P1E534_ASPOF</name>
<dbReference type="OMA" id="VDHEIMA"/>
<dbReference type="OrthoDB" id="1871428at2759"/>
<keyword evidence="2" id="KW-0238">DNA-binding</keyword>
<keyword evidence="7" id="KW-1185">Reference proteome</keyword>
<dbReference type="Gramene" id="ONK56136">
    <property type="protein sequence ID" value="ONK56136"/>
    <property type="gene ID" value="A4U43_C10F4490"/>
</dbReference>
<dbReference type="Gene3D" id="2.170.150.80">
    <property type="entry name" value="NAC domain"/>
    <property type="match status" value="1"/>
</dbReference>
<dbReference type="InterPro" id="IPR036093">
    <property type="entry name" value="NAC_dom_sf"/>
</dbReference>
<dbReference type="PANTHER" id="PTHR31744:SF93">
    <property type="entry name" value="NAC DOMAIN-CONTAINING PROTEIN"/>
    <property type="match status" value="1"/>
</dbReference>
<proteinExistence type="predicted"/>
<dbReference type="Pfam" id="PF02365">
    <property type="entry name" value="NAM"/>
    <property type="match status" value="1"/>
</dbReference>
<organism evidence="6 7">
    <name type="scientific">Asparagus officinalis</name>
    <name type="common">Garden asparagus</name>
    <dbReference type="NCBI Taxonomy" id="4686"/>
    <lineage>
        <taxon>Eukaryota</taxon>
        <taxon>Viridiplantae</taxon>
        <taxon>Streptophyta</taxon>
        <taxon>Embryophyta</taxon>
        <taxon>Tracheophyta</taxon>
        <taxon>Spermatophyta</taxon>
        <taxon>Magnoliopsida</taxon>
        <taxon>Liliopsida</taxon>
        <taxon>Asparagales</taxon>
        <taxon>Asparagaceae</taxon>
        <taxon>Asparagoideae</taxon>
        <taxon>Asparagus</taxon>
    </lineage>
</organism>
<keyword evidence="1" id="KW-0805">Transcription regulation</keyword>